<dbReference type="PRINTS" id="PR00344">
    <property type="entry name" value="BCTRLSENSOR"/>
</dbReference>
<keyword evidence="4 11" id="KW-0418">Kinase</keyword>
<evidence type="ECO:0000256" key="8">
    <source>
        <dbReference type="SAM" id="MobiDB-lite"/>
    </source>
</evidence>
<keyword evidence="9" id="KW-0812">Transmembrane</keyword>
<proteinExistence type="predicted"/>
<dbReference type="Pfam" id="PF02518">
    <property type="entry name" value="HATPase_c"/>
    <property type="match status" value="1"/>
</dbReference>
<dbReference type="GO" id="GO:0000160">
    <property type="term" value="P:phosphorelay signal transduction system"/>
    <property type="evidence" value="ECO:0007669"/>
    <property type="project" value="UniProtKB-KW"/>
</dbReference>
<keyword evidence="1" id="KW-0597">Phosphoprotein</keyword>
<dbReference type="PROSITE" id="PS50109">
    <property type="entry name" value="HIS_KIN"/>
    <property type="match status" value="1"/>
</dbReference>
<feature type="transmembrane region" description="Helical" evidence="9">
    <location>
        <begin position="74"/>
        <end position="95"/>
    </location>
</feature>
<reference evidence="11" key="1">
    <citation type="submission" date="2019-08" db="EMBL/GenBank/DDBJ databases">
        <authorList>
            <person name="Kucharzyk K."/>
            <person name="Murdoch R.W."/>
            <person name="Higgins S."/>
            <person name="Loffler F."/>
        </authorList>
    </citation>
    <scope>NUCLEOTIDE SEQUENCE</scope>
</reference>
<evidence type="ECO:0000256" key="5">
    <source>
        <dbReference type="ARBA" id="ARBA00022840"/>
    </source>
</evidence>
<evidence type="ECO:0000313" key="11">
    <source>
        <dbReference type="EMBL" id="MPM17610.1"/>
    </source>
</evidence>
<dbReference type="Gene3D" id="3.30.565.10">
    <property type="entry name" value="Histidine kinase-like ATPase, C-terminal domain"/>
    <property type="match status" value="1"/>
</dbReference>
<dbReference type="GO" id="GO:0004673">
    <property type="term" value="F:protein histidine kinase activity"/>
    <property type="evidence" value="ECO:0007669"/>
    <property type="project" value="UniProtKB-EC"/>
</dbReference>
<feature type="transmembrane region" description="Helical" evidence="9">
    <location>
        <begin position="48"/>
        <end position="67"/>
    </location>
</feature>
<evidence type="ECO:0000259" key="10">
    <source>
        <dbReference type="PROSITE" id="PS50109"/>
    </source>
</evidence>
<dbReference type="SUPFAM" id="SSF55874">
    <property type="entry name" value="ATPase domain of HSP90 chaperone/DNA topoisomerase II/histidine kinase"/>
    <property type="match status" value="1"/>
</dbReference>
<dbReference type="InterPro" id="IPR036890">
    <property type="entry name" value="HATPase_C_sf"/>
</dbReference>
<evidence type="ECO:0000256" key="4">
    <source>
        <dbReference type="ARBA" id="ARBA00022777"/>
    </source>
</evidence>
<gene>
    <name evidence="11" type="primary">glnK_2</name>
    <name evidence="11" type="ORF">SDC9_64007</name>
</gene>
<comment type="caution">
    <text evidence="11">The sequence shown here is derived from an EMBL/GenBank/DDBJ whole genome shotgun (WGS) entry which is preliminary data.</text>
</comment>
<evidence type="ECO:0000256" key="6">
    <source>
        <dbReference type="ARBA" id="ARBA00023012"/>
    </source>
</evidence>
<feature type="compositionally biased region" description="Basic and acidic residues" evidence="8">
    <location>
        <begin position="455"/>
        <end position="466"/>
    </location>
</feature>
<name>A0A644XN55_9ZZZZ</name>
<dbReference type="GO" id="GO:0005524">
    <property type="term" value="F:ATP binding"/>
    <property type="evidence" value="ECO:0007669"/>
    <property type="project" value="UniProtKB-KW"/>
</dbReference>
<organism evidence="11">
    <name type="scientific">bioreactor metagenome</name>
    <dbReference type="NCBI Taxonomy" id="1076179"/>
    <lineage>
        <taxon>unclassified sequences</taxon>
        <taxon>metagenomes</taxon>
        <taxon>ecological metagenomes</taxon>
    </lineage>
</organism>
<protein>
    <submittedName>
        <fullName evidence="11">Sensor histidine kinase GlnK</fullName>
        <ecNumber evidence="11">2.7.13.3</ecNumber>
    </submittedName>
</protein>
<keyword evidence="9" id="KW-1133">Transmembrane helix</keyword>
<evidence type="ECO:0000256" key="9">
    <source>
        <dbReference type="SAM" id="Phobius"/>
    </source>
</evidence>
<dbReference type="PANTHER" id="PTHR43065">
    <property type="entry name" value="SENSOR HISTIDINE KINASE"/>
    <property type="match status" value="1"/>
</dbReference>
<keyword evidence="9" id="KW-0472">Membrane</keyword>
<dbReference type="EMBL" id="VSSQ01002828">
    <property type="protein sequence ID" value="MPM17610.1"/>
    <property type="molecule type" value="Genomic_DNA"/>
</dbReference>
<accession>A0A644XN55</accession>
<dbReference type="EC" id="2.7.13.3" evidence="11"/>
<keyword evidence="5" id="KW-0067">ATP-binding</keyword>
<keyword evidence="6" id="KW-0902">Two-component regulatory system</keyword>
<keyword evidence="3" id="KW-0547">Nucleotide-binding</keyword>
<dbReference type="InterPro" id="IPR005467">
    <property type="entry name" value="His_kinase_dom"/>
</dbReference>
<evidence type="ECO:0000256" key="7">
    <source>
        <dbReference type="SAM" id="Coils"/>
    </source>
</evidence>
<dbReference type="AlphaFoldDB" id="A0A644XN55"/>
<sequence>MDKIENPILDNESIKEESAQWDLWKRVLIVAFCTAILGEMKLNSATLGGTQEFGLGIIAFSFALLFWKDMGIFVTAFFTGMTVILIKAVTLLPLAGSNDMVELALKLNWPILGYYIANAFVQTGADIRHNVEKPAYVITWLFLSDLLATFLEMVLRNEQAALAAGFPTLREMMYAAAFRTAITVAFFYIIRRRQLVEQAEQERAKYEDLLMLLNGLHAEAFFLKKSAGDIEKTMAKAYALYRVLQDKQKEYERGDKLTLDALDVAKDIHEIKKDYQRIVAGIEKLITAENLGEDMALEDIVNIIFSTNDSYAKRLKKEIVFTSQLNYRFRTGEYHSLISVINNLISNAVEANELSPGHIQIGSNLIGWHIFITVTDDGPGIDQDDQQIIFAPGYTTKFSGNGMQSTGIGLTHVQSIVRSLGGEVTVESRKGLTEFKLMIPRDSLEKMLNSEQVEAEERKKAAEKSKNLLPSEGSLRTFSKDYRNKPRTPVDHSSTDLDIKE</sequence>
<feature type="region of interest" description="Disordered" evidence="8">
    <location>
        <begin position="455"/>
        <end position="501"/>
    </location>
</feature>
<dbReference type="InterPro" id="IPR003594">
    <property type="entry name" value="HATPase_dom"/>
</dbReference>
<evidence type="ECO:0000256" key="1">
    <source>
        <dbReference type="ARBA" id="ARBA00022553"/>
    </source>
</evidence>
<dbReference type="SMART" id="SM00387">
    <property type="entry name" value="HATPase_c"/>
    <property type="match status" value="1"/>
</dbReference>
<feature type="domain" description="Histidine kinase" evidence="10">
    <location>
        <begin position="225"/>
        <end position="443"/>
    </location>
</feature>
<keyword evidence="2 11" id="KW-0808">Transferase</keyword>
<keyword evidence="7" id="KW-0175">Coiled coil</keyword>
<feature type="compositionally biased region" description="Basic and acidic residues" evidence="8">
    <location>
        <begin position="478"/>
        <end position="501"/>
    </location>
</feature>
<dbReference type="InterPro" id="IPR004358">
    <property type="entry name" value="Sig_transdc_His_kin-like_C"/>
</dbReference>
<dbReference type="PANTHER" id="PTHR43065:SF10">
    <property type="entry name" value="PEROXIDE STRESS-ACTIVATED HISTIDINE KINASE MAK3"/>
    <property type="match status" value="1"/>
</dbReference>
<feature type="coiled-coil region" evidence="7">
    <location>
        <begin position="189"/>
        <end position="216"/>
    </location>
</feature>
<evidence type="ECO:0000256" key="3">
    <source>
        <dbReference type="ARBA" id="ARBA00022741"/>
    </source>
</evidence>
<evidence type="ECO:0000256" key="2">
    <source>
        <dbReference type="ARBA" id="ARBA00022679"/>
    </source>
</evidence>